<organism evidence="3 4">
    <name type="scientific">Drechslerella stenobrocha 248</name>
    <dbReference type="NCBI Taxonomy" id="1043628"/>
    <lineage>
        <taxon>Eukaryota</taxon>
        <taxon>Fungi</taxon>
        <taxon>Dikarya</taxon>
        <taxon>Ascomycota</taxon>
        <taxon>Pezizomycotina</taxon>
        <taxon>Orbiliomycetes</taxon>
        <taxon>Orbiliales</taxon>
        <taxon>Orbiliaceae</taxon>
        <taxon>Drechslerella</taxon>
    </lineage>
</organism>
<dbReference type="InterPro" id="IPR019481">
    <property type="entry name" value="TFIIIC_triple_barrel"/>
</dbReference>
<sequence>MPPTAPAEPVFADGEETESFYVVLDLSGDDFATYGRYRDGTRVRPRLDDYGDGDQPSDDDDPPPPSDDDPVDDDDDGDGDEEGDEDPSRERPSGEDDEDDEDTSRSDISRSAASTPTPHARELAFQLLDLDTYNPLVNYEGKVYSCAWATTIGTELIFEPPYSTSYGGHPQHAAAREDEEEEEEEEEKGRKLRQHPEARLLGTAVHRLEGWPGKLRPRGRDKQEVSTKARVFAERLDAVLDHRIVEMVQRGEDVDMVTMRKFSEGQQARDALNLAA</sequence>
<dbReference type="HOGENOM" id="CLU_1008402_0_0_1"/>
<dbReference type="Pfam" id="PF10419">
    <property type="entry name" value="TFIIIC_sub6"/>
    <property type="match status" value="1"/>
</dbReference>
<evidence type="ECO:0000313" key="4">
    <source>
        <dbReference type="Proteomes" id="UP000024837"/>
    </source>
</evidence>
<protein>
    <recommendedName>
        <fullName evidence="2">Transcription factor TFIIIC triple barrel domain-containing protein</fullName>
    </recommendedName>
</protein>
<reference evidence="3 4" key="1">
    <citation type="submission" date="2013-05" db="EMBL/GenBank/DDBJ databases">
        <title>Drechslerella stenobrocha genome reveals carnivorous origination and mechanical trapping mechanism of predatory fungi.</title>
        <authorList>
            <person name="Liu X."/>
            <person name="Zhang W."/>
            <person name="Liu K."/>
        </authorList>
    </citation>
    <scope>NUCLEOTIDE SEQUENCE [LARGE SCALE GENOMIC DNA]</scope>
    <source>
        <strain evidence="3 4">248</strain>
    </source>
</reference>
<accession>W7IBX3</accession>
<evidence type="ECO:0000259" key="2">
    <source>
        <dbReference type="Pfam" id="PF10419"/>
    </source>
</evidence>
<dbReference type="Proteomes" id="UP000024837">
    <property type="component" value="Unassembled WGS sequence"/>
</dbReference>
<keyword evidence="4" id="KW-1185">Reference proteome</keyword>
<dbReference type="AlphaFoldDB" id="W7IBX3"/>
<proteinExistence type="predicted"/>
<dbReference type="Gene3D" id="2.60.40.4370">
    <property type="match status" value="1"/>
</dbReference>
<feature type="compositionally biased region" description="Basic and acidic residues" evidence="1">
    <location>
        <begin position="36"/>
        <end position="49"/>
    </location>
</feature>
<feature type="region of interest" description="Disordered" evidence="1">
    <location>
        <begin position="163"/>
        <end position="193"/>
    </location>
</feature>
<dbReference type="OrthoDB" id="1877767at2759"/>
<feature type="compositionally biased region" description="Acidic residues" evidence="1">
    <location>
        <begin position="177"/>
        <end position="186"/>
    </location>
</feature>
<feature type="domain" description="Transcription factor TFIIIC triple barrel" evidence="2">
    <location>
        <begin position="15"/>
        <end position="214"/>
    </location>
</feature>
<dbReference type="EMBL" id="KI966417">
    <property type="protein sequence ID" value="EWC46570.1"/>
    <property type="molecule type" value="Genomic_DNA"/>
</dbReference>
<evidence type="ECO:0000256" key="1">
    <source>
        <dbReference type="SAM" id="MobiDB-lite"/>
    </source>
</evidence>
<name>W7IBX3_9PEZI</name>
<feature type="region of interest" description="Disordered" evidence="1">
    <location>
        <begin position="26"/>
        <end position="118"/>
    </location>
</feature>
<feature type="compositionally biased region" description="Acidic residues" evidence="1">
    <location>
        <begin position="50"/>
        <end position="85"/>
    </location>
</feature>
<gene>
    <name evidence="3" type="ORF">DRE_04293</name>
</gene>
<evidence type="ECO:0000313" key="3">
    <source>
        <dbReference type="EMBL" id="EWC46570.1"/>
    </source>
</evidence>